<dbReference type="InterPro" id="IPR008974">
    <property type="entry name" value="TRAF-like"/>
</dbReference>
<comment type="caution">
    <text evidence="3">The sequence shown here is derived from an EMBL/GenBank/DDBJ whole genome shotgun (WGS) entry which is preliminary data.</text>
</comment>
<organism evidence="3 4">
    <name type="scientific">Eleusine coracana subsp. coracana</name>
    <dbReference type="NCBI Taxonomy" id="191504"/>
    <lineage>
        <taxon>Eukaryota</taxon>
        <taxon>Viridiplantae</taxon>
        <taxon>Streptophyta</taxon>
        <taxon>Embryophyta</taxon>
        <taxon>Tracheophyta</taxon>
        <taxon>Spermatophyta</taxon>
        <taxon>Magnoliopsida</taxon>
        <taxon>Liliopsida</taxon>
        <taxon>Poales</taxon>
        <taxon>Poaceae</taxon>
        <taxon>PACMAD clade</taxon>
        <taxon>Chloridoideae</taxon>
        <taxon>Cynodonteae</taxon>
        <taxon>Eleusininae</taxon>
        <taxon>Eleusine</taxon>
    </lineage>
</organism>
<dbReference type="AlphaFoldDB" id="A0AAV5CUB6"/>
<dbReference type="PROSITE" id="PS50144">
    <property type="entry name" value="MATH"/>
    <property type="match status" value="1"/>
</dbReference>
<evidence type="ECO:0000256" key="1">
    <source>
        <dbReference type="SAM" id="MobiDB-lite"/>
    </source>
</evidence>
<feature type="compositionally biased region" description="Polar residues" evidence="1">
    <location>
        <begin position="1"/>
        <end position="10"/>
    </location>
</feature>
<dbReference type="CDD" id="cd00121">
    <property type="entry name" value="MATH"/>
    <property type="match status" value="1"/>
</dbReference>
<keyword evidence="4" id="KW-1185">Reference proteome</keyword>
<reference evidence="3" key="1">
    <citation type="journal article" date="2018" name="DNA Res.">
        <title>Multiple hybrid de novo genome assembly of finger millet, an orphan allotetraploid crop.</title>
        <authorList>
            <person name="Hatakeyama M."/>
            <person name="Aluri S."/>
            <person name="Balachadran M.T."/>
            <person name="Sivarajan S.R."/>
            <person name="Patrignani A."/>
            <person name="Gruter S."/>
            <person name="Poveda L."/>
            <person name="Shimizu-Inatsugi R."/>
            <person name="Baeten J."/>
            <person name="Francoijs K.J."/>
            <person name="Nataraja K.N."/>
            <person name="Reddy Y.A.N."/>
            <person name="Phadnis S."/>
            <person name="Ravikumar R.L."/>
            <person name="Schlapbach R."/>
            <person name="Sreeman S.M."/>
            <person name="Shimizu K.K."/>
        </authorList>
    </citation>
    <scope>NUCLEOTIDE SEQUENCE</scope>
</reference>
<evidence type="ECO:0000259" key="2">
    <source>
        <dbReference type="PROSITE" id="PS50144"/>
    </source>
</evidence>
<feature type="domain" description="MATH" evidence="2">
    <location>
        <begin position="30"/>
        <end position="96"/>
    </location>
</feature>
<dbReference type="Proteomes" id="UP001054889">
    <property type="component" value="Unassembled WGS sequence"/>
</dbReference>
<gene>
    <name evidence="3" type="primary">ga18980</name>
    <name evidence="3" type="ORF">PR202_ga18980</name>
</gene>
<name>A0AAV5CUB6_ELECO</name>
<evidence type="ECO:0000313" key="4">
    <source>
        <dbReference type="Proteomes" id="UP001054889"/>
    </source>
</evidence>
<dbReference type="Gene3D" id="2.60.210.10">
    <property type="entry name" value="Apoptosis, Tumor Necrosis Factor Receptor Associated Protein 2, Chain A"/>
    <property type="match status" value="1"/>
</dbReference>
<feature type="region of interest" description="Disordered" evidence="1">
    <location>
        <begin position="1"/>
        <end position="20"/>
    </location>
</feature>
<sequence length="96" mass="10399">MDTNSTSAGSGSHGQGRSGNSLRCVTEVITATHHFEVPDFSLLDGIGIGKSVSSSTFRVGGCDWNFRLYPDGFMPTEGEAAVVFLYFCIFVKEQRL</sequence>
<evidence type="ECO:0000313" key="3">
    <source>
        <dbReference type="EMBL" id="GJN01699.1"/>
    </source>
</evidence>
<dbReference type="InterPro" id="IPR002083">
    <property type="entry name" value="MATH/TRAF_dom"/>
</dbReference>
<protein>
    <recommendedName>
        <fullName evidence="2">MATH domain-containing protein</fullName>
    </recommendedName>
</protein>
<accession>A0AAV5CUB6</accession>
<proteinExistence type="predicted"/>
<dbReference type="SUPFAM" id="SSF49599">
    <property type="entry name" value="TRAF domain-like"/>
    <property type="match status" value="1"/>
</dbReference>
<reference evidence="3" key="2">
    <citation type="submission" date="2021-12" db="EMBL/GenBank/DDBJ databases">
        <title>Resequencing data analysis of finger millet.</title>
        <authorList>
            <person name="Hatakeyama M."/>
            <person name="Aluri S."/>
            <person name="Balachadran M.T."/>
            <person name="Sivarajan S.R."/>
            <person name="Poveda L."/>
            <person name="Shimizu-Inatsugi R."/>
            <person name="Schlapbach R."/>
            <person name="Sreeman S.M."/>
            <person name="Shimizu K.K."/>
        </authorList>
    </citation>
    <scope>NUCLEOTIDE SEQUENCE</scope>
</reference>
<dbReference type="EMBL" id="BQKI01000009">
    <property type="protein sequence ID" value="GJN01699.1"/>
    <property type="molecule type" value="Genomic_DNA"/>
</dbReference>